<dbReference type="PANTHER" id="PTHR30250:SF11">
    <property type="entry name" value="O-ANTIGEN TRANSPORTER-RELATED"/>
    <property type="match status" value="1"/>
</dbReference>
<evidence type="ECO:0000256" key="2">
    <source>
        <dbReference type="ARBA" id="ARBA00022475"/>
    </source>
</evidence>
<evidence type="ECO:0000256" key="4">
    <source>
        <dbReference type="ARBA" id="ARBA00022989"/>
    </source>
</evidence>
<feature type="transmembrane region" description="Helical" evidence="6">
    <location>
        <begin position="144"/>
        <end position="163"/>
    </location>
</feature>
<feature type="transmembrane region" description="Helical" evidence="6">
    <location>
        <begin position="409"/>
        <end position="431"/>
    </location>
</feature>
<evidence type="ECO:0000313" key="8">
    <source>
        <dbReference type="Proteomes" id="UP000034795"/>
    </source>
</evidence>
<keyword evidence="3 6" id="KW-0812">Transmembrane</keyword>
<protein>
    <submittedName>
        <fullName evidence="7">Membrane protein involved in the export of O-antigen and teichoic acid</fullName>
    </submittedName>
</protein>
<feature type="transmembrane region" description="Helical" evidence="6">
    <location>
        <begin position="40"/>
        <end position="64"/>
    </location>
</feature>
<dbReference type="InterPro" id="IPR002797">
    <property type="entry name" value="Polysacc_synth"/>
</dbReference>
<feature type="transmembrane region" description="Helical" evidence="6">
    <location>
        <begin position="169"/>
        <end position="189"/>
    </location>
</feature>
<dbReference type="STRING" id="1618994.UX57_C0007G0049"/>
<proteinExistence type="predicted"/>
<dbReference type="Pfam" id="PF01943">
    <property type="entry name" value="Polysacc_synt"/>
    <property type="match status" value="1"/>
</dbReference>
<comment type="caution">
    <text evidence="7">The sequence shown here is derived from an EMBL/GenBank/DDBJ whole genome shotgun (WGS) entry which is preliminary data.</text>
</comment>
<feature type="transmembrane region" description="Helical" evidence="6">
    <location>
        <begin position="84"/>
        <end position="105"/>
    </location>
</feature>
<feature type="transmembrane region" description="Helical" evidence="6">
    <location>
        <begin position="382"/>
        <end position="402"/>
    </location>
</feature>
<dbReference type="PANTHER" id="PTHR30250">
    <property type="entry name" value="PST FAMILY PREDICTED COLANIC ACID TRANSPORTER"/>
    <property type="match status" value="1"/>
</dbReference>
<gene>
    <name evidence="7" type="ORF">UX57_C0007G0049</name>
</gene>
<reference evidence="7 8" key="1">
    <citation type="journal article" date="2015" name="Nature">
        <title>rRNA introns, odd ribosomes, and small enigmatic genomes across a large radiation of phyla.</title>
        <authorList>
            <person name="Brown C.T."/>
            <person name="Hug L.A."/>
            <person name="Thomas B.C."/>
            <person name="Sharon I."/>
            <person name="Castelle C.J."/>
            <person name="Singh A."/>
            <person name="Wilkins M.J."/>
            <person name="Williams K.H."/>
            <person name="Banfield J.F."/>
        </authorList>
    </citation>
    <scope>NUCLEOTIDE SEQUENCE [LARGE SCALE GENOMIC DNA]</scope>
</reference>
<feature type="transmembrane region" description="Helical" evidence="6">
    <location>
        <begin position="329"/>
        <end position="351"/>
    </location>
</feature>
<evidence type="ECO:0000256" key="1">
    <source>
        <dbReference type="ARBA" id="ARBA00004651"/>
    </source>
</evidence>
<dbReference type="EMBL" id="LCMS01000007">
    <property type="protein sequence ID" value="KKU41017.1"/>
    <property type="molecule type" value="Genomic_DNA"/>
</dbReference>
<feature type="transmembrane region" description="Helical" evidence="6">
    <location>
        <begin position="9"/>
        <end position="34"/>
    </location>
</feature>
<comment type="subcellular location">
    <subcellularLocation>
        <location evidence="1">Cell membrane</location>
        <topology evidence="1">Multi-pass membrane protein</topology>
    </subcellularLocation>
</comment>
<sequence>MHKIAKNTFFFTTASIGQKVIAFLYFLFVARIMMPENTGVYFLALSITTIFSVVADFGITSVVIREIARFPEQTVSIIRRALGLKIPFLFLGILGSLGAGFFLGYDPFLRSLIVIACFVLTLDAFSLLYYGVLRGQHRLQYESLGMFVGQGITALFGSIVLFFSPSLPLLIIALVTGSGFNVLFSASRVAHLYGIHCLFPSWQKETSLLFLRAAFPFALAAIFVKIYSYTDSILIAKYLGTEAVGIYSVAYKYTYAFQFLPLAFVAALYPGLSELIEKDLVALRHIFEKAMWYMAVLATPIVFGLWAIASPVVRLAGEGYTNSGPVLAILVFVLLPIFLDYPIGSLLNAAYRQSTKTVIMGATMSINVFLNIWFIPLFGVPGAAIAALVSFTFMFFAGLFFVPKIIPGYPLWALGKMCLPIFLSGGVMAIVAKFLLFIFPFWAVIPFAALTYLAMLFITKSIPKEYQVSIQTFWQKEPSIYVE</sequence>
<feature type="transmembrane region" description="Helical" evidence="6">
    <location>
        <begin position="437"/>
        <end position="458"/>
    </location>
</feature>
<keyword evidence="2" id="KW-1003">Cell membrane</keyword>
<name>A0A0G1Q844_9BACT</name>
<feature type="transmembrane region" description="Helical" evidence="6">
    <location>
        <begin position="358"/>
        <end position="376"/>
    </location>
</feature>
<dbReference type="AlphaFoldDB" id="A0A0G1Q844"/>
<keyword evidence="4 6" id="KW-1133">Transmembrane helix</keyword>
<evidence type="ECO:0000256" key="3">
    <source>
        <dbReference type="ARBA" id="ARBA00022692"/>
    </source>
</evidence>
<dbReference type="CDD" id="cd13128">
    <property type="entry name" value="MATE_Wzx_like"/>
    <property type="match status" value="1"/>
</dbReference>
<dbReference type="Proteomes" id="UP000034795">
    <property type="component" value="Unassembled WGS sequence"/>
</dbReference>
<accession>A0A0G1Q844</accession>
<dbReference type="GO" id="GO:0005886">
    <property type="term" value="C:plasma membrane"/>
    <property type="evidence" value="ECO:0007669"/>
    <property type="project" value="UniProtKB-SubCell"/>
</dbReference>
<evidence type="ECO:0000256" key="5">
    <source>
        <dbReference type="ARBA" id="ARBA00023136"/>
    </source>
</evidence>
<feature type="transmembrane region" description="Helical" evidence="6">
    <location>
        <begin position="250"/>
        <end position="269"/>
    </location>
</feature>
<evidence type="ECO:0000256" key="6">
    <source>
        <dbReference type="SAM" id="Phobius"/>
    </source>
</evidence>
<feature type="transmembrane region" description="Helical" evidence="6">
    <location>
        <begin position="290"/>
        <end position="309"/>
    </location>
</feature>
<keyword evidence="5 6" id="KW-0472">Membrane</keyword>
<evidence type="ECO:0000313" key="7">
    <source>
        <dbReference type="EMBL" id="KKU41017.1"/>
    </source>
</evidence>
<organism evidence="7 8">
    <name type="scientific">Candidatus Uhrbacteria bacterium GW2011_GWE2_46_68</name>
    <dbReference type="NCBI Taxonomy" id="1618994"/>
    <lineage>
        <taxon>Bacteria</taxon>
        <taxon>Candidatus Uhriibacteriota</taxon>
    </lineage>
</organism>
<feature type="transmembrane region" description="Helical" evidence="6">
    <location>
        <begin position="111"/>
        <end position="132"/>
    </location>
</feature>
<feature type="transmembrane region" description="Helical" evidence="6">
    <location>
        <begin position="209"/>
        <end position="230"/>
    </location>
</feature>
<dbReference type="InterPro" id="IPR050833">
    <property type="entry name" value="Poly_Biosynth_Transport"/>
</dbReference>